<dbReference type="RefSeq" id="WP_057319988.1">
    <property type="nucleotide sequence ID" value="NZ_CYXP01000013.1"/>
</dbReference>
<reference evidence="2 3" key="1">
    <citation type="submission" date="2015-09" db="EMBL/GenBank/DDBJ databases">
        <authorList>
            <consortium name="Pathogen Informatics"/>
        </authorList>
    </citation>
    <scope>NUCLEOTIDE SEQUENCE [LARGE SCALE GENOMIC DNA]</scope>
    <source>
        <strain evidence="2 3">2789STDY5608872</strain>
    </source>
</reference>
<dbReference type="AlphaFoldDB" id="A0A173W076"/>
<dbReference type="Gene3D" id="3.30.2310.20">
    <property type="entry name" value="RelE-like"/>
    <property type="match status" value="1"/>
</dbReference>
<dbReference type="EMBL" id="CYXP01000013">
    <property type="protein sequence ID" value="CUN32863.1"/>
    <property type="molecule type" value="Genomic_DNA"/>
</dbReference>
<accession>A0A173W076</accession>
<keyword evidence="1" id="KW-1277">Toxin-antitoxin system</keyword>
<evidence type="ECO:0000313" key="2">
    <source>
        <dbReference type="EMBL" id="CUN32863.1"/>
    </source>
</evidence>
<dbReference type="Proteomes" id="UP000095591">
    <property type="component" value="Unassembled WGS sequence"/>
</dbReference>
<dbReference type="Pfam" id="PF05016">
    <property type="entry name" value="ParE_toxin"/>
    <property type="match status" value="1"/>
</dbReference>
<dbReference type="InterPro" id="IPR035093">
    <property type="entry name" value="RelE/ParE_toxin_dom_sf"/>
</dbReference>
<organism evidence="2 3">
    <name type="scientific">Parabacteroides distasonis</name>
    <dbReference type="NCBI Taxonomy" id="823"/>
    <lineage>
        <taxon>Bacteria</taxon>
        <taxon>Pseudomonadati</taxon>
        <taxon>Bacteroidota</taxon>
        <taxon>Bacteroidia</taxon>
        <taxon>Bacteroidales</taxon>
        <taxon>Tannerellaceae</taxon>
        <taxon>Parabacteroides</taxon>
    </lineage>
</organism>
<gene>
    <name evidence="2" type="ORF">ERS852429_04168</name>
</gene>
<dbReference type="InterPro" id="IPR007712">
    <property type="entry name" value="RelE/ParE_toxin"/>
</dbReference>
<protein>
    <submittedName>
        <fullName evidence="2">Plasmid stabilisation system protein</fullName>
    </submittedName>
</protein>
<proteinExistence type="predicted"/>
<evidence type="ECO:0000256" key="1">
    <source>
        <dbReference type="ARBA" id="ARBA00022649"/>
    </source>
</evidence>
<evidence type="ECO:0000313" key="3">
    <source>
        <dbReference type="Proteomes" id="UP000095591"/>
    </source>
</evidence>
<sequence>MEKQPKVIWAPRAKRQADLAIAYCLKHFGKQAALNFIDKLEKNCIRIKNNPLIGTIEETFADRDKEYRSLIEGHHKLIYTQEGKRSIRIVLLWDCRQNPDKLRTSIR</sequence>
<name>A0A173W076_PARDI</name>